<dbReference type="GeneTree" id="ENSGT00960000190901"/>
<dbReference type="Ensembl" id="ENSMSIT00000045991.1">
    <property type="protein sequence ID" value="ENSMSIP00000036489.1"/>
    <property type="gene ID" value="ENSMSIG00000030381.1"/>
</dbReference>
<evidence type="ECO:0000313" key="2">
    <source>
        <dbReference type="Proteomes" id="UP000694415"/>
    </source>
</evidence>
<sequence length="128" mass="14185">MQKLQVRGWTPSSSCIYAYILCGKMILNGWDKMSLSEASFLSPQQHTERQVYGSSSRDTHSPPSWFFNLRTGDLGVLRGICSRELLTLGVGAYPDLVCPTGISISTPLRCMGPMMVGLRLPPRDVSQF</sequence>
<organism evidence="1 2">
    <name type="scientific">Mus spicilegus</name>
    <name type="common">Mound-building mouse</name>
    <dbReference type="NCBI Taxonomy" id="10103"/>
    <lineage>
        <taxon>Eukaryota</taxon>
        <taxon>Metazoa</taxon>
        <taxon>Chordata</taxon>
        <taxon>Craniata</taxon>
        <taxon>Vertebrata</taxon>
        <taxon>Euteleostomi</taxon>
        <taxon>Mammalia</taxon>
        <taxon>Eutheria</taxon>
        <taxon>Euarchontoglires</taxon>
        <taxon>Glires</taxon>
        <taxon>Rodentia</taxon>
        <taxon>Myomorpha</taxon>
        <taxon>Muroidea</taxon>
        <taxon>Muridae</taxon>
        <taxon>Murinae</taxon>
        <taxon>Mus</taxon>
        <taxon>Mus</taxon>
    </lineage>
</organism>
<evidence type="ECO:0000313" key="1">
    <source>
        <dbReference type="Ensembl" id="ENSMSIP00000036489.1"/>
    </source>
</evidence>
<keyword evidence="2" id="KW-1185">Reference proteome</keyword>
<name>A0A8C6IIN5_MUSSI</name>
<dbReference type="Proteomes" id="UP000694415">
    <property type="component" value="Unplaced"/>
</dbReference>
<proteinExistence type="predicted"/>
<accession>A0A8C6IIN5</accession>
<reference evidence="1" key="2">
    <citation type="submission" date="2025-09" db="UniProtKB">
        <authorList>
            <consortium name="Ensembl"/>
        </authorList>
    </citation>
    <scope>IDENTIFICATION</scope>
</reference>
<protein>
    <submittedName>
        <fullName evidence="1">Uncharacterized protein</fullName>
    </submittedName>
</protein>
<dbReference type="AlphaFoldDB" id="A0A8C6IIN5"/>
<reference evidence="1" key="1">
    <citation type="submission" date="2025-08" db="UniProtKB">
        <authorList>
            <consortium name="Ensembl"/>
        </authorList>
    </citation>
    <scope>IDENTIFICATION</scope>
</reference>